<comment type="function">
    <text evidence="1">Catalyzes the phosphorylation of riboflavin to FMN followed by the adenylation of FMN to FAD.</text>
</comment>
<feature type="domain" description="Riboflavin kinase" evidence="16">
    <location>
        <begin position="178"/>
        <end position="302"/>
    </location>
</feature>
<dbReference type="SUPFAM" id="SSF52374">
    <property type="entry name" value="Nucleotidylyl transferase"/>
    <property type="match status" value="1"/>
</dbReference>
<dbReference type="Pfam" id="PF01687">
    <property type="entry name" value="Flavokinase"/>
    <property type="match status" value="1"/>
</dbReference>
<dbReference type="InterPro" id="IPR015864">
    <property type="entry name" value="FAD_synthase"/>
</dbReference>
<dbReference type="InterPro" id="IPR023468">
    <property type="entry name" value="Riboflavin_kinase"/>
</dbReference>
<evidence type="ECO:0000313" key="17">
    <source>
        <dbReference type="EMBL" id="SDH23173.1"/>
    </source>
</evidence>
<dbReference type="CDD" id="cd02064">
    <property type="entry name" value="FAD_synthetase_N"/>
    <property type="match status" value="1"/>
</dbReference>
<dbReference type="GO" id="GO:0006747">
    <property type="term" value="P:FAD biosynthetic process"/>
    <property type="evidence" value="ECO:0007669"/>
    <property type="project" value="UniProtKB-UniRule"/>
</dbReference>
<sequence>MSWIDDLVARPSAVTIGKFDGVHLGHRELLTGALRMAEKRGLTPVVVTFDRHPLATLRPELAPRLILSPAQQREALEALGCEVVTIPFDAETAAMDPTDFVQRVLLDGLGARFIVVGSDFRYGRGGVGDPALLTRLATARGVEVLVVDDVVDDAGTRVSSTEIRHALEAGSIPHATEQLGRSPRLRGTVVRGHQRGRELGFPTANLGPDIEGFVPGHGVYAAWATVDAGRFPAAVSIGDNPTFDGVQTTVEAYLLDVDLDLYHRPIELELVDHVRPMVRFDGIEPLIAQMHADVQRVREILGIAEGRVDAPEEETP</sequence>
<dbReference type="EC" id="2.7.1.26" evidence="15"/>
<evidence type="ECO:0000256" key="6">
    <source>
        <dbReference type="ARBA" id="ARBA00022679"/>
    </source>
</evidence>
<evidence type="ECO:0000256" key="11">
    <source>
        <dbReference type="ARBA" id="ARBA00022840"/>
    </source>
</evidence>
<dbReference type="RefSeq" id="WP_092502111.1">
    <property type="nucleotide sequence ID" value="NZ_LT629695.1"/>
</dbReference>
<evidence type="ECO:0000256" key="12">
    <source>
        <dbReference type="ARBA" id="ARBA00023268"/>
    </source>
</evidence>
<evidence type="ECO:0000256" key="9">
    <source>
        <dbReference type="ARBA" id="ARBA00022777"/>
    </source>
</evidence>
<dbReference type="InterPro" id="IPR004821">
    <property type="entry name" value="Cyt_trans-like"/>
</dbReference>
<evidence type="ECO:0000256" key="10">
    <source>
        <dbReference type="ARBA" id="ARBA00022827"/>
    </source>
</evidence>
<protein>
    <recommendedName>
        <fullName evidence="15">Riboflavin biosynthesis protein</fullName>
    </recommendedName>
    <domain>
        <recommendedName>
            <fullName evidence="15">Riboflavin kinase</fullName>
            <ecNumber evidence="15">2.7.1.26</ecNumber>
        </recommendedName>
        <alternativeName>
            <fullName evidence="15">Flavokinase</fullName>
        </alternativeName>
    </domain>
    <domain>
        <recommendedName>
            <fullName evidence="15">FMN adenylyltransferase</fullName>
            <ecNumber evidence="15">2.7.7.2</ecNumber>
        </recommendedName>
        <alternativeName>
            <fullName evidence="15">FAD pyrophosphorylase</fullName>
        </alternativeName>
        <alternativeName>
            <fullName evidence="15">FAD synthase</fullName>
        </alternativeName>
    </domain>
</protein>
<dbReference type="UniPathway" id="UPA00277">
    <property type="reaction ID" value="UER00407"/>
</dbReference>
<evidence type="ECO:0000256" key="14">
    <source>
        <dbReference type="ARBA" id="ARBA00049494"/>
    </source>
</evidence>
<dbReference type="OrthoDB" id="9803667at2"/>
<dbReference type="SMART" id="SM00904">
    <property type="entry name" value="Flavokinase"/>
    <property type="match status" value="1"/>
</dbReference>
<dbReference type="InterPro" id="IPR023465">
    <property type="entry name" value="Riboflavin_kinase_dom_sf"/>
</dbReference>
<dbReference type="InterPro" id="IPR015865">
    <property type="entry name" value="Riboflavin_kinase_bac/euk"/>
</dbReference>
<evidence type="ECO:0000256" key="13">
    <source>
        <dbReference type="ARBA" id="ARBA00047880"/>
    </source>
</evidence>
<dbReference type="EMBL" id="LT629695">
    <property type="protein sequence ID" value="SDH23173.1"/>
    <property type="molecule type" value="Genomic_DNA"/>
</dbReference>
<keyword evidence="4 15" id="KW-0285">Flavoprotein</keyword>
<keyword evidence="6 15" id="KW-0808">Transferase</keyword>
<dbReference type="PANTHER" id="PTHR22749:SF6">
    <property type="entry name" value="RIBOFLAVIN KINASE"/>
    <property type="match status" value="1"/>
</dbReference>
<dbReference type="Gene3D" id="3.40.50.620">
    <property type="entry name" value="HUPs"/>
    <property type="match status" value="1"/>
</dbReference>
<dbReference type="EC" id="2.7.7.2" evidence="15"/>
<comment type="similarity">
    <text evidence="15">Belongs to the ribF family.</text>
</comment>
<proteinExistence type="inferred from homology"/>
<dbReference type="SUPFAM" id="SSF82114">
    <property type="entry name" value="Riboflavin kinase-like"/>
    <property type="match status" value="1"/>
</dbReference>
<keyword evidence="7 15" id="KW-0548">Nucleotidyltransferase</keyword>
<keyword evidence="10 15" id="KW-0274">FAD</keyword>
<dbReference type="Gene3D" id="2.40.30.30">
    <property type="entry name" value="Riboflavin kinase-like"/>
    <property type="match status" value="1"/>
</dbReference>
<dbReference type="AlphaFoldDB" id="A0A1G8AQK2"/>
<organism evidence="17 18">
    <name type="scientific">Agrococcus jejuensis</name>
    <dbReference type="NCBI Taxonomy" id="399736"/>
    <lineage>
        <taxon>Bacteria</taxon>
        <taxon>Bacillati</taxon>
        <taxon>Actinomycetota</taxon>
        <taxon>Actinomycetes</taxon>
        <taxon>Micrococcales</taxon>
        <taxon>Microbacteriaceae</taxon>
        <taxon>Agrococcus</taxon>
    </lineage>
</organism>
<comment type="catalytic activity">
    <reaction evidence="14 15">
        <text>FMN + ATP + H(+) = FAD + diphosphate</text>
        <dbReference type="Rhea" id="RHEA:17237"/>
        <dbReference type="ChEBI" id="CHEBI:15378"/>
        <dbReference type="ChEBI" id="CHEBI:30616"/>
        <dbReference type="ChEBI" id="CHEBI:33019"/>
        <dbReference type="ChEBI" id="CHEBI:57692"/>
        <dbReference type="ChEBI" id="CHEBI:58210"/>
        <dbReference type="EC" id="2.7.7.2"/>
    </reaction>
</comment>
<dbReference type="NCBIfam" id="TIGR00125">
    <property type="entry name" value="cyt_tran_rel"/>
    <property type="match status" value="1"/>
</dbReference>
<dbReference type="InterPro" id="IPR014729">
    <property type="entry name" value="Rossmann-like_a/b/a_fold"/>
</dbReference>
<dbReference type="NCBIfam" id="TIGR00083">
    <property type="entry name" value="ribF"/>
    <property type="match status" value="1"/>
</dbReference>
<evidence type="ECO:0000256" key="15">
    <source>
        <dbReference type="PIRNR" id="PIRNR004491"/>
    </source>
</evidence>
<reference evidence="18" key="1">
    <citation type="submission" date="2016-10" db="EMBL/GenBank/DDBJ databases">
        <authorList>
            <person name="Varghese N."/>
            <person name="Submissions S."/>
        </authorList>
    </citation>
    <scope>NUCLEOTIDE SEQUENCE [LARGE SCALE GENOMIC DNA]</scope>
    <source>
        <strain evidence="18">DSM 22002</strain>
    </source>
</reference>
<keyword evidence="5 15" id="KW-0288">FMN</keyword>
<gene>
    <name evidence="17" type="ORF">SAMN04489720_0487</name>
</gene>
<dbReference type="GO" id="GO:0008531">
    <property type="term" value="F:riboflavin kinase activity"/>
    <property type="evidence" value="ECO:0007669"/>
    <property type="project" value="UniProtKB-UniRule"/>
</dbReference>
<dbReference type="GO" id="GO:0003919">
    <property type="term" value="F:FMN adenylyltransferase activity"/>
    <property type="evidence" value="ECO:0007669"/>
    <property type="project" value="UniProtKB-UniRule"/>
</dbReference>
<evidence type="ECO:0000256" key="2">
    <source>
        <dbReference type="ARBA" id="ARBA00004726"/>
    </source>
</evidence>
<evidence type="ECO:0000256" key="7">
    <source>
        <dbReference type="ARBA" id="ARBA00022695"/>
    </source>
</evidence>
<evidence type="ECO:0000256" key="3">
    <source>
        <dbReference type="ARBA" id="ARBA00005201"/>
    </source>
</evidence>
<keyword evidence="12" id="KW-0511">Multifunctional enzyme</keyword>
<dbReference type="PIRSF" id="PIRSF004491">
    <property type="entry name" value="FAD_Synth"/>
    <property type="match status" value="1"/>
</dbReference>
<accession>A0A1G8AQK2</accession>
<dbReference type="PANTHER" id="PTHR22749">
    <property type="entry name" value="RIBOFLAVIN KINASE/FMN ADENYLYLTRANSFERASE"/>
    <property type="match status" value="1"/>
</dbReference>
<name>A0A1G8AQK2_9MICO</name>
<keyword evidence="11 15" id="KW-0067">ATP-binding</keyword>
<evidence type="ECO:0000256" key="4">
    <source>
        <dbReference type="ARBA" id="ARBA00022630"/>
    </source>
</evidence>
<dbReference type="InterPro" id="IPR002606">
    <property type="entry name" value="Riboflavin_kinase_bac"/>
</dbReference>
<dbReference type="Pfam" id="PF06574">
    <property type="entry name" value="FAD_syn"/>
    <property type="match status" value="1"/>
</dbReference>
<comment type="pathway">
    <text evidence="2 15">Cofactor biosynthesis; FAD biosynthesis; FAD from FMN: step 1/1.</text>
</comment>
<evidence type="ECO:0000259" key="16">
    <source>
        <dbReference type="SMART" id="SM00904"/>
    </source>
</evidence>
<dbReference type="Proteomes" id="UP000198822">
    <property type="component" value="Chromosome I"/>
</dbReference>
<keyword evidence="8 15" id="KW-0547">Nucleotide-binding</keyword>
<comment type="pathway">
    <text evidence="3 15">Cofactor biosynthesis; FMN biosynthesis; FMN from riboflavin (ATP route): step 1/1.</text>
</comment>
<evidence type="ECO:0000313" key="18">
    <source>
        <dbReference type="Proteomes" id="UP000198822"/>
    </source>
</evidence>
<evidence type="ECO:0000256" key="1">
    <source>
        <dbReference type="ARBA" id="ARBA00002121"/>
    </source>
</evidence>
<comment type="catalytic activity">
    <reaction evidence="13 15">
        <text>riboflavin + ATP = FMN + ADP + H(+)</text>
        <dbReference type="Rhea" id="RHEA:14357"/>
        <dbReference type="ChEBI" id="CHEBI:15378"/>
        <dbReference type="ChEBI" id="CHEBI:30616"/>
        <dbReference type="ChEBI" id="CHEBI:57986"/>
        <dbReference type="ChEBI" id="CHEBI:58210"/>
        <dbReference type="ChEBI" id="CHEBI:456216"/>
        <dbReference type="EC" id="2.7.1.26"/>
    </reaction>
</comment>
<dbReference type="FunFam" id="3.40.50.620:FF:000021">
    <property type="entry name" value="Riboflavin biosynthesis protein"/>
    <property type="match status" value="1"/>
</dbReference>
<dbReference type="NCBIfam" id="NF004160">
    <property type="entry name" value="PRK05627.1-3"/>
    <property type="match status" value="1"/>
</dbReference>
<evidence type="ECO:0000256" key="8">
    <source>
        <dbReference type="ARBA" id="ARBA00022741"/>
    </source>
</evidence>
<dbReference type="GO" id="GO:0009398">
    <property type="term" value="P:FMN biosynthetic process"/>
    <property type="evidence" value="ECO:0007669"/>
    <property type="project" value="UniProtKB-UniRule"/>
</dbReference>
<dbReference type="STRING" id="399736.SAMN04489720_0487"/>
<keyword evidence="18" id="KW-1185">Reference proteome</keyword>
<dbReference type="GO" id="GO:0005524">
    <property type="term" value="F:ATP binding"/>
    <property type="evidence" value="ECO:0007669"/>
    <property type="project" value="UniProtKB-UniRule"/>
</dbReference>
<evidence type="ECO:0000256" key="5">
    <source>
        <dbReference type="ARBA" id="ARBA00022643"/>
    </source>
</evidence>
<keyword evidence="9 15" id="KW-0418">Kinase</keyword>
<dbReference type="FunFam" id="2.40.30.30:FF:000003">
    <property type="entry name" value="Riboflavin biosynthesis protein"/>
    <property type="match status" value="1"/>
</dbReference>
<dbReference type="UniPathway" id="UPA00276">
    <property type="reaction ID" value="UER00406"/>
</dbReference>
<dbReference type="GO" id="GO:0009231">
    <property type="term" value="P:riboflavin biosynthetic process"/>
    <property type="evidence" value="ECO:0007669"/>
    <property type="project" value="InterPro"/>
</dbReference>